<comment type="caution">
    <text evidence="8">The sequence shown here is derived from an EMBL/GenBank/DDBJ whole genome shotgun (WGS) entry which is preliminary data.</text>
</comment>
<evidence type="ECO:0000256" key="4">
    <source>
        <dbReference type="ARBA" id="ARBA00022989"/>
    </source>
</evidence>
<dbReference type="InterPro" id="IPR003740">
    <property type="entry name" value="YitT"/>
</dbReference>
<feature type="transmembrane region" description="Helical" evidence="7">
    <location>
        <begin position="190"/>
        <end position="207"/>
    </location>
</feature>
<evidence type="ECO:0000256" key="1">
    <source>
        <dbReference type="ARBA" id="ARBA00004651"/>
    </source>
</evidence>
<evidence type="ECO:0000256" key="3">
    <source>
        <dbReference type="ARBA" id="ARBA00022692"/>
    </source>
</evidence>
<evidence type="ECO:0000313" key="9">
    <source>
        <dbReference type="Proteomes" id="UP001202281"/>
    </source>
</evidence>
<evidence type="ECO:0000256" key="6">
    <source>
        <dbReference type="SAM" id="MobiDB-lite"/>
    </source>
</evidence>
<keyword evidence="9" id="KW-1185">Reference proteome</keyword>
<gene>
    <name evidence="8" type="ORF">MTR66_13435</name>
</gene>
<evidence type="ECO:0000256" key="7">
    <source>
        <dbReference type="SAM" id="Phobius"/>
    </source>
</evidence>
<evidence type="ECO:0000313" key="8">
    <source>
        <dbReference type="EMBL" id="MCJ2187816.1"/>
    </source>
</evidence>
<dbReference type="RefSeq" id="WP_243921874.1">
    <property type="nucleotide sequence ID" value="NZ_JALHLG010000018.1"/>
</dbReference>
<dbReference type="EMBL" id="JALHLG010000018">
    <property type="protein sequence ID" value="MCJ2187816.1"/>
    <property type="molecule type" value="Genomic_DNA"/>
</dbReference>
<keyword evidence="4 7" id="KW-1133">Transmembrane helix</keyword>
<keyword evidence="2" id="KW-1003">Cell membrane</keyword>
<feature type="transmembrane region" description="Helical" evidence="7">
    <location>
        <begin position="29"/>
        <end position="49"/>
    </location>
</feature>
<feature type="transmembrane region" description="Helical" evidence="7">
    <location>
        <begin position="89"/>
        <end position="113"/>
    </location>
</feature>
<dbReference type="PANTHER" id="PTHR33545:SF5">
    <property type="entry name" value="UPF0750 MEMBRANE PROTEIN YITT"/>
    <property type="match status" value="1"/>
</dbReference>
<dbReference type="InterPro" id="IPR051461">
    <property type="entry name" value="UPF0750_membrane"/>
</dbReference>
<dbReference type="Proteomes" id="UP001202281">
    <property type="component" value="Unassembled WGS sequence"/>
</dbReference>
<proteinExistence type="predicted"/>
<evidence type="ECO:0000256" key="2">
    <source>
        <dbReference type="ARBA" id="ARBA00022475"/>
    </source>
</evidence>
<sequence length="216" mass="22475">MSAKSDSPAPPEPAGAPAPGVPHTRLEDAYALFVGTVQLSLGVVLLKAAGLATGGVAGISLVLNYLTGLPVGLFYAAMTLPMLAVTLRAMSWLFIVKTLIVTFGLFAMTAIAAQTIDIDWISKPVAALAGGSVIGMGALALARHGAGTGGSGAIVLWLYRTRGWNAGRTQMLFDGCVLLFSLVALDVTRVLWSLLGVMATGAILYVWHRPGRYTGY</sequence>
<evidence type="ECO:0000256" key="5">
    <source>
        <dbReference type="ARBA" id="ARBA00023136"/>
    </source>
</evidence>
<accession>A0ABT0BSQ2</accession>
<reference evidence="8 9" key="1">
    <citation type="submission" date="2022-04" db="EMBL/GenBank/DDBJ databases">
        <title>Identification of a novel bacterium isolated from mangrove sediments.</title>
        <authorList>
            <person name="Pan X."/>
        </authorList>
    </citation>
    <scope>NUCLEOTIDE SEQUENCE [LARGE SCALE GENOMIC DNA]</scope>
    <source>
        <strain evidence="8 9">B2638</strain>
    </source>
</reference>
<dbReference type="PANTHER" id="PTHR33545">
    <property type="entry name" value="UPF0750 MEMBRANE PROTEIN YITT-RELATED"/>
    <property type="match status" value="1"/>
</dbReference>
<feature type="transmembrane region" description="Helical" evidence="7">
    <location>
        <begin position="125"/>
        <end position="142"/>
    </location>
</feature>
<comment type="subcellular location">
    <subcellularLocation>
        <location evidence="1">Cell membrane</location>
        <topology evidence="1">Multi-pass membrane protein</topology>
    </subcellularLocation>
</comment>
<feature type="region of interest" description="Disordered" evidence="6">
    <location>
        <begin position="1"/>
        <end position="21"/>
    </location>
</feature>
<keyword evidence="5 7" id="KW-0472">Membrane</keyword>
<keyword evidence="3 7" id="KW-0812">Transmembrane</keyword>
<name>A0ABT0BSQ2_9SPHN</name>
<feature type="compositionally biased region" description="Pro residues" evidence="6">
    <location>
        <begin position="8"/>
        <end position="20"/>
    </location>
</feature>
<organism evidence="8 9">
    <name type="scientific">Novosphingobium beihaiensis</name>
    <dbReference type="NCBI Taxonomy" id="2930389"/>
    <lineage>
        <taxon>Bacteria</taxon>
        <taxon>Pseudomonadati</taxon>
        <taxon>Pseudomonadota</taxon>
        <taxon>Alphaproteobacteria</taxon>
        <taxon>Sphingomonadales</taxon>
        <taxon>Sphingomonadaceae</taxon>
        <taxon>Novosphingobium</taxon>
    </lineage>
</organism>
<protein>
    <submittedName>
        <fullName evidence="8">YitT family protein</fullName>
    </submittedName>
</protein>
<feature type="transmembrane region" description="Helical" evidence="7">
    <location>
        <begin position="56"/>
        <end position="77"/>
    </location>
</feature>
<dbReference type="Pfam" id="PF02588">
    <property type="entry name" value="YitT_membrane"/>
    <property type="match status" value="1"/>
</dbReference>